<evidence type="ECO:0000256" key="1">
    <source>
        <dbReference type="SAM" id="Phobius"/>
    </source>
</evidence>
<evidence type="ECO:0000313" key="2">
    <source>
        <dbReference type="EMBL" id="EKD25606.1"/>
    </source>
</evidence>
<feature type="transmembrane region" description="Helical" evidence="1">
    <location>
        <begin position="59"/>
        <end position="78"/>
    </location>
</feature>
<comment type="caution">
    <text evidence="2">The sequence shown here is derived from an EMBL/GenBank/DDBJ whole genome shotgun (WGS) entry which is preliminary data.</text>
</comment>
<protein>
    <submittedName>
        <fullName evidence="2">Uncharacterized protein</fullName>
    </submittedName>
</protein>
<keyword evidence="1" id="KW-1133">Transmembrane helix</keyword>
<gene>
    <name evidence="2" type="ORF">ACD_80C00012G0022</name>
</gene>
<sequence length="147" mass="16918">MNTIYSNADFQNVILTVLALVVLLVIVWCIYTFIRAIILFVFSHSKEENKKKGRNSIRFMIIWVVLTIFLLAIVPVVLKLMKVPEYSSYTAPRIFSRAGELVNWLFNLGNVITQSQQNSQYNGQLYQNIDSSNPQLPQPITNDTYNL</sequence>
<dbReference type="EMBL" id="AMFJ01036019">
    <property type="protein sequence ID" value="EKD25606.1"/>
    <property type="molecule type" value="Genomic_DNA"/>
</dbReference>
<accession>K1XK76</accession>
<organism evidence="2">
    <name type="scientific">uncultured bacterium</name>
    <name type="common">gcode 4</name>
    <dbReference type="NCBI Taxonomy" id="1234023"/>
    <lineage>
        <taxon>Bacteria</taxon>
        <taxon>environmental samples</taxon>
    </lineage>
</organism>
<keyword evidence="1" id="KW-0472">Membrane</keyword>
<name>K1XK76_9BACT</name>
<feature type="transmembrane region" description="Helical" evidence="1">
    <location>
        <begin position="12"/>
        <end position="38"/>
    </location>
</feature>
<proteinExistence type="predicted"/>
<reference evidence="2" key="1">
    <citation type="journal article" date="2012" name="Science">
        <title>Fermentation, hydrogen, and sulfur metabolism in multiple uncultivated bacterial phyla.</title>
        <authorList>
            <person name="Wrighton K.C."/>
            <person name="Thomas B.C."/>
            <person name="Sharon I."/>
            <person name="Miller C.S."/>
            <person name="Castelle C.J."/>
            <person name="VerBerkmoes N.C."/>
            <person name="Wilkins M.J."/>
            <person name="Hettich R.L."/>
            <person name="Lipton M.S."/>
            <person name="Williams K.H."/>
            <person name="Long P.E."/>
            <person name="Banfield J.F."/>
        </authorList>
    </citation>
    <scope>NUCLEOTIDE SEQUENCE [LARGE SCALE GENOMIC DNA]</scope>
</reference>
<dbReference type="AlphaFoldDB" id="K1XK76"/>
<keyword evidence="1" id="KW-0812">Transmembrane</keyword>